<dbReference type="PANTHER" id="PTHR32009:SF155">
    <property type="entry name" value="DISEASE RESISTANCE PROTEIN (TIR-NBS-LRR CLASS)"/>
    <property type="match status" value="1"/>
</dbReference>
<dbReference type="SUPFAM" id="SSF52200">
    <property type="entry name" value="Toll/Interleukin receptor TIR domain"/>
    <property type="match status" value="1"/>
</dbReference>
<dbReference type="AlphaFoldDB" id="A0A5B6YU28"/>
<reference evidence="4" key="1">
    <citation type="submission" date="2019-08" db="EMBL/GenBank/DDBJ databases">
        <title>Reference gene set and small RNA set construction with multiple tissues from Davidia involucrata Baill.</title>
        <authorList>
            <person name="Yang H."/>
            <person name="Zhou C."/>
            <person name="Li G."/>
            <person name="Wang J."/>
            <person name="Gao P."/>
            <person name="Wang M."/>
            <person name="Wang R."/>
            <person name="Zhao Y."/>
        </authorList>
    </citation>
    <scope>NUCLEOTIDE SEQUENCE</scope>
    <source>
        <tissue evidence="4">Mixed with DoveR01_LX</tissue>
    </source>
</reference>
<evidence type="ECO:0000256" key="2">
    <source>
        <dbReference type="SAM" id="MobiDB-lite"/>
    </source>
</evidence>
<evidence type="ECO:0000313" key="4">
    <source>
        <dbReference type="EMBL" id="MPA34643.1"/>
    </source>
</evidence>
<feature type="region of interest" description="Disordered" evidence="2">
    <location>
        <begin position="141"/>
        <end position="171"/>
    </location>
</feature>
<name>A0A5B6YU28_DAVIN</name>
<sequence length="210" mass="23987">MHTPEAHLSQLLINTPWKLVAGTDHRLKPNSLLLRVIDNLHILLSEAPKHYNTGPMVPCIWLLERSRLESNSSEIEKFLFFVSINHGSFMVVAVEAATVEDCRGCNMFLSFRGENTRHNFTDRLYSDLVRNDIRTFRDEEELEQGNEIAPSVDQRRRSRPTTVPRKLQTTPINDGIGSRRFNCHRFPLPPAVILTKNRESNGDGDQSAVI</sequence>
<protein>
    <recommendedName>
        <fullName evidence="3">TIR domain-containing protein</fullName>
    </recommendedName>
</protein>
<proteinExistence type="predicted"/>
<dbReference type="InterPro" id="IPR035897">
    <property type="entry name" value="Toll_tir_struct_dom_sf"/>
</dbReference>
<accession>A0A5B6YU28</accession>
<evidence type="ECO:0000259" key="3">
    <source>
        <dbReference type="Pfam" id="PF01582"/>
    </source>
</evidence>
<dbReference type="GO" id="GO:0007165">
    <property type="term" value="P:signal transduction"/>
    <property type="evidence" value="ECO:0007669"/>
    <property type="project" value="InterPro"/>
</dbReference>
<dbReference type="PANTHER" id="PTHR32009">
    <property type="entry name" value="TMV RESISTANCE PROTEIN N-LIKE"/>
    <property type="match status" value="1"/>
</dbReference>
<dbReference type="Gene3D" id="3.40.50.10140">
    <property type="entry name" value="Toll/interleukin-1 receptor homology (TIR) domain"/>
    <property type="match status" value="1"/>
</dbReference>
<keyword evidence="1" id="KW-0520">NAD</keyword>
<organism evidence="4">
    <name type="scientific">Davidia involucrata</name>
    <name type="common">Dove tree</name>
    <dbReference type="NCBI Taxonomy" id="16924"/>
    <lineage>
        <taxon>Eukaryota</taxon>
        <taxon>Viridiplantae</taxon>
        <taxon>Streptophyta</taxon>
        <taxon>Embryophyta</taxon>
        <taxon>Tracheophyta</taxon>
        <taxon>Spermatophyta</taxon>
        <taxon>Magnoliopsida</taxon>
        <taxon>eudicotyledons</taxon>
        <taxon>Gunneridae</taxon>
        <taxon>Pentapetalae</taxon>
        <taxon>asterids</taxon>
        <taxon>Cornales</taxon>
        <taxon>Nyssaceae</taxon>
        <taxon>Davidia</taxon>
    </lineage>
</organism>
<gene>
    <name evidence="4" type="ORF">Din_004084</name>
</gene>
<feature type="domain" description="TIR" evidence="3">
    <location>
        <begin position="107"/>
        <end position="154"/>
    </location>
</feature>
<dbReference type="Pfam" id="PF01582">
    <property type="entry name" value="TIR"/>
    <property type="match status" value="1"/>
</dbReference>
<evidence type="ECO:0000256" key="1">
    <source>
        <dbReference type="ARBA" id="ARBA00023027"/>
    </source>
</evidence>
<dbReference type="EMBL" id="GHES01004084">
    <property type="protein sequence ID" value="MPA34643.1"/>
    <property type="molecule type" value="Transcribed_RNA"/>
</dbReference>
<dbReference type="InterPro" id="IPR000157">
    <property type="entry name" value="TIR_dom"/>
</dbReference>